<comment type="caution">
    <text evidence="1">The sequence shown here is derived from an EMBL/GenBank/DDBJ whole genome shotgun (WGS) entry which is preliminary data.</text>
</comment>
<sequence>MTKEEQYDPLKKLSRKEDPLEVIAELLKGKGIDRFALITMDWEGNTLPGGTPTESGEILTDKGKVFRFWLDWDPTKVSPDGTQGWYTLGEERMFFSEIDPLRDRYPTDKSYLRARKELGLPLTQEQERILREENT</sequence>
<reference evidence="1 2" key="1">
    <citation type="journal article" date="2016" name="Nat. Commun.">
        <title>Thousands of microbial genomes shed light on interconnected biogeochemical processes in an aquifer system.</title>
        <authorList>
            <person name="Anantharaman K."/>
            <person name="Brown C.T."/>
            <person name="Hug L.A."/>
            <person name="Sharon I."/>
            <person name="Castelle C.J."/>
            <person name="Probst A.J."/>
            <person name="Thomas B.C."/>
            <person name="Singh A."/>
            <person name="Wilkins M.J."/>
            <person name="Karaoz U."/>
            <person name="Brodie E.L."/>
            <person name="Williams K.H."/>
            <person name="Hubbard S.S."/>
            <person name="Banfield J.F."/>
        </authorList>
    </citation>
    <scope>NUCLEOTIDE SEQUENCE [LARGE SCALE GENOMIC DNA]</scope>
</reference>
<protein>
    <submittedName>
        <fullName evidence="1">Uncharacterized protein</fullName>
    </submittedName>
</protein>
<evidence type="ECO:0000313" key="1">
    <source>
        <dbReference type="EMBL" id="OHA66813.1"/>
    </source>
</evidence>
<name>A0A1G2R202_9BACT</name>
<dbReference type="AlphaFoldDB" id="A0A1G2R202"/>
<gene>
    <name evidence="1" type="ORF">A3C04_02815</name>
</gene>
<accession>A0A1G2R202</accession>
<organism evidence="1 2">
    <name type="scientific">Candidatus Wildermuthbacteria bacterium RIFCSPHIGHO2_02_FULL_45_25</name>
    <dbReference type="NCBI Taxonomy" id="1802450"/>
    <lineage>
        <taxon>Bacteria</taxon>
        <taxon>Candidatus Wildermuthiibacteriota</taxon>
    </lineage>
</organism>
<evidence type="ECO:0000313" key="2">
    <source>
        <dbReference type="Proteomes" id="UP000178092"/>
    </source>
</evidence>
<dbReference type="EMBL" id="MHTV01000022">
    <property type="protein sequence ID" value="OHA66813.1"/>
    <property type="molecule type" value="Genomic_DNA"/>
</dbReference>
<dbReference type="Proteomes" id="UP000178092">
    <property type="component" value="Unassembled WGS sequence"/>
</dbReference>
<proteinExistence type="predicted"/>